<evidence type="ECO:0000259" key="1">
    <source>
        <dbReference type="Pfam" id="PF06568"/>
    </source>
</evidence>
<protein>
    <recommendedName>
        <fullName evidence="1">YjiS-like domain-containing protein</fullName>
    </recommendedName>
</protein>
<dbReference type="InterPro" id="IPR009506">
    <property type="entry name" value="YjiS-like"/>
</dbReference>
<evidence type="ECO:0000313" key="3">
    <source>
        <dbReference type="Proteomes" id="UP000185678"/>
    </source>
</evidence>
<dbReference type="AlphaFoldDB" id="A0A1N7PNE2"/>
<name>A0A1N7PNE2_9PROT</name>
<sequence>MSRTVDLATTSLIARMAARFQAWLRYRQEMAELDAMGPRELADLGLTRADVVALRKGVYHDTREDMPAVRAAYRAANTNAQADAPVIAAAQTRRAA</sequence>
<accession>A0A1N7PNE2</accession>
<keyword evidence="3" id="KW-1185">Reference proteome</keyword>
<reference evidence="2 3" key="1">
    <citation type="submission" date="2017-01" db="EMBL/GenBank/DDBJ databases">
        <authorList>
            <person name="Mah S.A."/>
            <person name="Swanson W.J."/>
            <person name="Moy G.W."/>
            <person name="Vacquier V.D."/>
        </authorList>
    </citation>
    <scope>NUCLEOTIDE SEQUENCE [LARGE SCALE GENOMIC DNA]</scope>
    <source>
        <strain evidence="2 3">DSM 11589</strain>
    </source>
</reference>
<evidence type="ECO:0000313" key="2">
    <source>
        <dbReference type="EMBL" id="SIT12106.1"/>
    </source>
</evidence>
<gene>
    <name evidence="2" type="ORF">SAMN05421779_107116</name>
</gene>
<dbReference type="Proteomes" id="UP000185678">
    <property type="component" value="Unassembled WGS sequence"/>
</dbReference>
<dbReference type="Pfam" id="PF06568">
    <property type="entry name" value="YjiS-like"/>
    <property type="match status" value="1"/>
</dbReference>
<proteinExistence type="predicted"/>
<dbReference type="RefSeq" id="WP_076401714.1">
    <property type="nucleotide sequence ID" value="NZ_FTOA01000007.1"/>
</dbReference>
<feature type="domain" description="YjiS-like" evidence="1">
    <location>
        <begin position="17"/>
        <end position="51"/>
    </location>
</feature>
<dbReference type="EMBL" id="FTOA01000007">
    <property type="protein sequence ID" value="SIT12106.1"/>
    <property type="molecule type" value="Genomic_DNA"/>
</dbReference>
<organism evidence="2 3">
    <name type="scientific">Insolitispirillum peregrinum</name>
    <dbReference type="NCBI Taxonomy" id="80876"/>
    <lineage>
        <taxon>Bacteria</taxon>
        <taxon>Pseudomonadati</taxon>
        <taxon>Pseudomonadota</taxon>
        <taxon>Alphaproteobacteria</taxon>
        <taxon>Rhodospirillales</taxon>
        <taxon>Novispirillaceae</taxon>
        <taxon>Insolitispirillum</taxon>
    </lineage>
</organism>